<comment type="caution">
    <text evidence="2">The sequence shown here is derived from an EMBL/GenBank/DDBJ whole genome shotgun (WGS) entry which is preliminary data.</text>
</comment>
<accession>A0A9Q7QVB9</accession>
<reference evidence="2" key="1">
    <citation type="submission" date="2019-05" db="EMBL/GenBank/DDBJ databases">
        <authorList>
            <person name="Piombo E."/>
        </authorList>
    </citation>
    <scope>NUCLEOTIDE SEQUENCE</scope>
    <source>
        <strain evidence="2">C2S</strain>
    </source>
</reference>
<proteinExistence type="predicted"/>
<name>A0A9Q7QVB9_FUSFU</name>
<evidence type="ECO:0000313" key="2">
    <source>
        <dbReference type="EMBL" id="VTT81653.1"/>
    </source>
</evidence>
<evidence type="ECO:0000256" key="1">
    <source>
        <dbReference type="SAM" id="SignalP"/>
    </source>
</evidence>
<dbReference type="EMBL" id="CABFJX010000408">
    <property type="protein sequence ID" value="VTT81653.1"/>
    <property type="molecule type" value="Genomic_DNA"/>
</dbReference>
<keyword evidence="1" id="KW-0732">Signal</keyword>
<feature type="chain" id="PRO_5041153859" evidence="1">
    <location>
        <begin position="23"/>
        <end position="265"/>
    </location>
</feature>
<organism evidence="2 3">
    <name type="scientific">Fusarium fujikuroi</name>
    <name type="common">Bakanae and foot rot disease fungus</name>
    <name type="synonym">Gibberella fujikuroi</name>
    <dbReference type="NCBI Taxonomy" id="5127"/>
    <lineage>
        <taxon>Eukaryota</taxon>
        <taxon>Fungi</taxon>
        <taxon>Dikarya</taxon>
        <taxon>Ascomycota</taxon>
        <taxon>Pezizomycotina</taxon>
        <taxon>Sordariomycetes</taxon>
        <taxon>Hypocreomycetidae</taxon>
        <taxon>Hypocreales</taxon>
        <taxon>Nectriaceae</taxon>
        <taxon>Fusarium</taxon>
        <taxon>Fusarium fujikuroi species complex</taxon>
    </lineage>
</organism>
<gene>
    <name evidence="2" type="ORF">C2S_12098</name>
</gene>
<dbReference type="Proteomes" id="UP000760494">
    <property type="component" value="Unassembled WGS sequence"/>
</dbReference>
<sequence>MRLSLQSLAICLVSTQARIALASPCKPVTTTTALAGTTTTTGVGEASTTTAITDDSTTTAAGETTTTTALSDISTTLTLSEGSTTTTLAQDTTTTAVTAEPTTTTFDATTTTAAESTTTTEALEGTQMSAVFADNTEKDTYIDRYGGTYSSPQSGGSTSKARFQLEPDTNRLFTYLVDGTKVYLFTVIPTGPNYAFQFDAPANIDPYPDVYHYVQCTPDANTVLSCESESGPTPIVWYWSESNVRYYGNSDPDFDSEPVVHFRLD</sequence>
<protein>
    <submittedName>
        <fullName evidence="2">Uncharacterized protein</fullName>
    </submittedName>
</protein>
<dbReference type="AlphaFoldDB" id="A0A9Q7QVB9"/>
<feature type="signal peptide" evidence="1">
    <location>
        <begin position="1"/>
        <end position="22"/>
    </location>
</feature>
<evidence type="ECO:0000313" key="3">
    <source>
        <dbReference type="Proteomes" id="UP000760494"/>
    </source>
</evidence>